<evidence type="ECO:0000256" key="7">
    <source>
        <dbReference type="ARBA" id="ARBA00023294"/>
    </source>
</evidence>
<dbReference type="EMBL" id="MU851093">
    <property type="protein sequence ID" value="KAK2631102.1"/>
    <property type="molecule type" value="Genomic_DNA"/>
</dbReference>
<keyword evidence="7" id="KW-0927">Auxin signaling pathway</keyword>
<feature type="transmembrane region" description="Helical" evidence="8">
    <location>
        <begin position="41"/>
        <end position="64"/>
    </location>
</feature>
<evidence type="ECO:0000256" key="1">
    <source>
        <dbReference type="ARBA" id="ARBA00004127"/>
    </source>
</evidence>
<evidence type="ECO:0000256" key="5">
    <source>
        <dbReference type="ARBA" id="ARBA00022989"/>
    </source>
</evidence>
<accession>A0AAD9T750</accession>
<proteinExistence type="inferred from homology"/>
<dbReference type="GO" id="GO:0009734">
    <property type="term" value="P:auxin-activated signaling pathway"/>
    <property type="evidence" value="ECO:0007669"/>
    <property type="project" value="UniProtKB-KW"/>
</dbReference>
<keyword evidence="4 8" id="KW-0812">Transmembrane</keyword>
<reference evidence="9 10" key="1">
    <citation type="journal article" date="2014" name="Nature">
        <title>The genome of Eucalyptus grandis.</title>
        <authorList>
            <person name="Myburg A.A."/>
            <person name="Grattapaglia D."/>
            <person name="Tuskan G.A."/>
            <person name="Hellsten U."/>
            <person name="Hayes R.D."/>
            <person name="Grimwood J."/>
            <person name="Jenkins J."/>
            <person name="Lindquist E."/>
            <person name="Tice H."/>
            <person name="Bauer D."/>
            <person name="Goodstein D.M."/>
            <person name="Dubchak I."/>
            <person name="Poliakov A."/>
            <person name="Mizrachi E."/>
            <person name="Kullan A.R."/>
            <person name="Hussey S.G."/>
            <person name="Pinard D."/>
            <person name="van der Merwe K."/>
            <person name="Singh P."/>
            <person name="van Jaarsveld I."/>
            <person name="Silva-Junior O.B."/>
            <person name="Togawa R.C."/>
            <person name="Pappas M.R."/>
            <person name="Faria D.A."/>
            <person name="Sansaloni C.P."/>
            <person name="Petroli C.D."/>
            <person name="Yang X."/>
            <person name="Ranjan P."/>
            <person name="Tschaplinski T.J."/>
            <person name="Ye C.Y."/>
            <person name="Li T."/>
            <person name="Sterck L."/>
            <person name="Vanneste K."/>
            <person name="Murat F."/>
            <person name="Soler M."/>
            <person name="Clemente H.S."/>
            <person name="Saidi N."/>
            <person name="Cassan-Wang H."/>
            <person name="Dunand C."/>
            <person name="Hefer C.A."/>
            <person name="Bornberg-Bauer E."/>
            <person name="Kersting A.R."/>
            <person name="Vining K."/>
            <person name="Amarasinghe V."/>
            <person name="Ranik M."/>
            <person name="Naithani S."/>
            <person name="Elser J."/>
            <person name="Boyd A.E."/>
            <person name="Liston A."/>
            <person name="Spatafora J.W."/>
            <person name="Dharmwardhana P."/>
            <person name="Raja R."/>
            <person name="Sullivan C."/>
            <person name="Romanel E."/>
            <person name="Alves-Ferreira M."/>
            <person name="Kulheim C."/>
            <person name="Foley W."/>
            <person name="Carocha V."/>
            <person name="Paiva J."/>
            <person name="Kudrna D."/>
            <person name="Brommonschenkel S.H."/>
            <person name="Pasquali G."/>
            <person name="Byrne M."/>
            <person name="Rigault P."/>
            <person name="Tibbits J."/>
            <person name="Spokevicius A."/>
            <person name="Jones R.C."/>
            <person name="Steane D.A."/>
            <person name="Vaillancourt R.E."/>
            <person name="Potts B.M."/>
            <person name="Joubert F."/>
            <person name="Barry K."/>
            <person name="Pappas G.J."/>
            <person name="Strauss S.H."/>
            <person name="Jaiswal P."/>
            <person name="Grima-Pettenati J."/>
            <person name="Salse J."/>
            <person name="Van de Peer Y."/>
            <person name="Rokhsar D.S."/>
            <person name="Schmutz J."/>
        </authorList>
    </citation>
    <scope>NUCLEOTIDE SEQUENCE [LARGE SCALE GENOMIC DNA]</scope>
    <source>
        <strain evidence="10">cv. BRASUZ1</strain>
        <tissue evidence="9">Leaf extractions</tissue>
    </source>
</reference>
<dbReference type="GO" id="GO:0016020">
    <property type="term" value="C:membrane"/>
    <property type="evidence" value="ECO:0007669"/>
    <property type="project" value="InterPro"/>
</dbReference>
<dbReference type="InterPro" id="IPR051107">
    <property type="entry name" value="Auxin_Efflux_Carrier"/>
</dbReference>
<protein>
    <recommendedName>
        <fullName evidence="11">Auxin efflux carrier component</fullName>
    </recommendedName>
</protein>
<dbReference type="GO" id="GO:0012505">
    <property type="term" value="C:endomembrane system"/>
    <property type="evidence" value="ECO:0007669"/>
    <property type="project" value="UniProtKB-SubCell"/>
</dbReference>
<dbReference type="Proteomes" id="UP000030711">
    <property type="component" value="Unassembled WGS sequence"/>
</dbReference>
<dbReference type="GO" id="GO:0055085">
    <property type="term" value="P:transmembrane transport"/>
    <property type="evidence" value="ECO:0007669"/>
    <property type="project" value="InterPro"/>
</dbReference>
<name>A0AAD9T750_EUCGR</name>
<keyword evidence="6 8" id="KW-0472">Membrane</keyword>
<dbReference type="PANTHER" id="PTHR31752:SF2">
    <property type="entry name" value="AUXIN EFFLUX CARRIER COMPONENT 5"/>
    <property type="match status" value="1"/>
</dbReference>
<keyword evidence="5 8" id="KW-1133">Transmembrane helix</keyword>
<comment type="caution">
    <text evidence="9">The sequence shown here is derived from an EMBL/GenBank/DDBJ whole genome shotgun (WGS) entry which is preliminary data.</text>
</comment>
<evidence type="ECO:0000256" key="6">
    <source>
        <dbReference type="ARBA" id="ARBA00023136"/>
    </source>
</evidence>
<comment type="similarity">
    <text evidence="2">Belongs to the auxin efflux carrier (TC 2.A.69.1) family.</text>
</comment>
<comment type="subcellular location">
    <subcellularLocation>
        <location evidence="1">Endomembrane system</location>
        <topology evidence="1">Multi-pass membrane protein</topology>
    </subcellularLocation>
</comment>
<dbReference type="AlphaFoldDB" id="A0AAD9T750"/>
<dbReference type="Pfam" id="PF03547">
    <property type="entry name" value="Mem_trans"/>
    <property type="match status" value="1"/>
</dbReference>
<sequence>MPGIVKESIEILSTAGLGTAMFNIGIFIAMQRKVIACGVKLTFVGMVLRFIAGPALMTVSSFIMGLRGDVLRMAIMQAALPQSITTFIFAKEYGLHASVLSTAVVFGTLASLPLLIAYYAALEVM</sequence>
<evidence type="ECO:0000256" key="8">
    <source>
        <dbReference type="SAM" id="Phobius"/>
    </source>
</evidence>
<keyword evidence="10" id="KW-1185">Reference proteome</keyword>
<feature type="transmembrane region" description="Helical" evidence="8">
    <location>
        <begin position="97"/>
        <end position="121"/>
    </location>
</feature>
<evidence type="ECO:0000256" key="2">
    <source>
        <dbReference type="ARBA" id="ARBA00009177"/>
    </source>
</evidence>
<evidence type="ECO:0000313" key="9">
    <source>
        <dbReference type="EMBL" id="KAK2631102.1"/>
    </source>
</evidence>
<dbReference type="InterPro" id="IPR004776">
    <property type="entry name" value="Mem_transp_PIN-like"/>
</dbReference>
<evidence type="ECO:0000256" key="3">
    <source>
        <dbReference type="ARBA" id="ARBA00022448"/>
    </source>
</evidence>
<keyword evidence="3" id="KW-0813">Transport</keyword>
<evidence type="ECO:0000256" key="4">
    <source>
        <dbReference type="ARBA" id="ARBA00022692"/>
    </source>
</evidence>
<dbReference type="PANTHER" id="PTHR31752">
    <property type="entry name" value="AUXIN EFFLUX CARRIER COMPONENT 1B-RELATED"/>
    <property type="match status" value="1"/>
</dbReference>
<gene>
    <name evidence="9" type="ORF">EUGRSUZ_L03400</name>
</gene>
<evidence type="ECO:0008006" key="11">
    <source>
        <dbReference type="Google" id="ProtNLM"/>
    </source>
</evidence>
<feature type="transmembrane region" description="Helical" evidence="8">
    <location>
        <begin position="12"/>
        <end position="29"/>
    </location>
</feature>
<organism evidence="9 10">
    <name type="scientific">Eucalyptus grandis</name>
    <name type="common">Flooded gum</name>
    <dbReference type="NCBI Taxonomy" id="71139"/>
    <lineage>
        <taxon>Eukaryota</taxon>
        <taxon>Viridiplantae</taxon>
        <taxon>Streptophyta</taxon>
        <taxon>Embryophyta</taxon>
        <taxon>Tracheophyta</taxon>
        <taxon>Spermatophyta</taxon>
        <taxon>Magnoliopsida</taxon>
        <taxon>eudicotyledons</taxon>
        <taxon>Gunneridae</taxon>
        <taxon>Pentapetalae</taxon>
        <taxon>rosids</taxon>
        <taxon>malvids</taxon>
        <taxon>Myrtales</taxon>
        <taxon>Myrtaceae</taxon>
        <taxon>Myrtoideae</taxon>
        <taxon>Eucalypteae</taxon>
        <taxon>Eucalyptus</taxon>
    </lineage>
</organism>
<evidence type="ECO:0000313" key="10">
    <source>
        <dbReference type="Proteomes" id="UP000030711"/>
    </source>
</evidence>